<name>A0A9E7T422_9CAUD</name>
<sequence length="43" mass="4860">MAVDGDKCEHCHLQAICLTIMAPCSPADRWDGRKVIFKEKQVD</sequence>
<keyword evidence="2" id="KW-1185">Reference proteome</keyword>
<reference evidence="1" key="1">
    <citation type="submission" date="2022-05" db="EMBL/GenBank/DDBJ databases">
        <authorList>
            <person name="Tikunov A."/>
            <person name="Kozlova Y."/>
            <person name="Morozova V."/>
            <person name="Jdeed G."/>
            <person name="Bardasheva A."/>
            <person name="Tikunova N."/>
        </authorList>
    </citation>
    <scope>NUCLEOTIDE SEQUENCE</scope>
</reference>
<dbReference type="Proteomes" id="UP001060037">
    <property type="component" value="Segment"/>
</dbReference>
<organism evidence="1 2">
    <name type="scientific">Aeromonas phage Aer_P220</name>
    <dbReference type="NCBI Taxonomy" id="2951227"/>
    <lineage>
        <taxon>Viruses</taxon>
        <taxon>Duplodnaviria</taxon>
        <taxon>Heunggongvirae</taxon>
        <taxon>Uroviricota</taxon>
        <taxon>Caudoviricetes</taxon>
        <taxon>Autographivirales</taxon>
        <taxon>Autographivirales incertae sedis</taxon>
        <taxon>Yinyavirus</taxon>
        <taxon>Yinyavirus AerP220</taxon>
    </lineage>
</organism>
<dbReference type="EMBL" id="ON624112">
    <property type="protein sequence ID" value="UTQ78234.1"/>
    <property type="molecule type" value="Genomic_DNA"/>
</dbReference>
<accession>A0A9E7T422</accession>
<proteinExistence type="predicted"/>
<evidence type="ECO:0000313" key="1">
    <source>
        <dbReference type="EMBL" id="UTQ78234.1"/>
    </source>
</evidence>
<evidence type="ECO:0000313" key="2">
    <source>
        <dbReference type="Proteomes" id="UP001060037"/>
    </source>
</evidence>
<protein>
    <submittedName>
        <fullName evidence="1">Uncharacterized protein</fullName>
    </submittedName>
</protein>